<comment type="caution">
    <text evidence="3">The sequence shown here is derived from an EMBL/GenBank/DDBJ whole genome shotgun (WGS) entry which is preliminary data.</text>
</comment>
<dbReference type="Pfam" id="PF07813">
    <property type="entry name" value="LTXXQ"/>
    <property type="match status" value="1"/>
</dbReference>
<name>A0A839UMQ0_9GAMM</name>
<feature type="coiled-coil region" evidence="1">
    <location>
        <begin position="104"/>
        <end position="131"/>
    </location>
</feature>
<sequence>MQNAYRWILVGLTALCFSHANLAQPADDADIEFLEFLAMGMASPQDEARDKLNRFGERLSIRPDQQGAWDAFTQHVLTTQAAKAERQRQRQDAMRARTSPITAVEIAEAHIDNLQQQLADAEANHKALTQITAALDSDQQALFNEAMRAMVGKKLQALKSLRQ</sequence>
<dbReference type="Proteomes" id="UP000559987">
    <property type="component" value="Unassembled WGS sequence"/>
</dbReference>
<evidence type="ECO:0000256" key="1">
    <source>
        <dbReference type="SAM" id="Coils"/>
    </source>
</evidence>
<keyword evidence="2" id="KW-0732">Signal</keyword>
<proteinExistence type="predicted"/>
<gene>
    <name evidence="3" type="ORF">FHS30_001225</name>
</gene>
<keyword evidence="1" id="KW-0175">Coiled coil</keyword>
<reference evidence="3 4" key="1">
    <citation type="submission" date="2020-08" db="EMBL/GenBank/DDBJ databases">
        <title>Genomic Encyclopedia of Type Strains, Phase III (KMG-III): the genomes of soil and plant-associated and newly described type strains.</title>
        <authorList>
            <person name="Whitman W."/>
        </authorList>
    </citation>
    <scope>NUCLEOTIDE SEQUENCE [LARGE SCALE GENOMIC DNA]</scope>
    <source>
        <strain evidence="3 4">CECT 8571</strain>
    </source>
</reference>
<evidence type="ECO:0000313" key="4">
    <source>
        <dbReference type="Proteomes" id="UP000559987"/>
    </source>
</evidence>
<organism evidence="3 4">
    <name type="scientific">Simiduia aestuariiviva</name>
    <dbReference type="NCBI Taxonomy" id="1510459"/>
    <lineage>
        <taxon>Bacteria</taxon>
        <taxon>Pseudomonadati</taxon>
        <taxon>Pseudomonadota</taxon>
        <taxon>Gammaproteobacteria</taxon>
        <taxon>Cellvibrionales</taxon>
        <taxon>Cellvibrionaceae</taxon>
        <taxon>Simiduia</taxon>
    </lineage>
</organism>
<keyword evidence="4" id="KW-1185">Reference proteome</keyword>
<dbReference type="InterPro" id="IPR012899">
    <property type="entry name" value="LTXXQ"/>
</dbReference>
<evidence type="ECO:0000313" key="3">
    <source>
        <dbReference type="EMBL" id="MBB3168041.1"/>
    </source>
</evidence>
<dbReference type="GO" id="GO:0042597">
    <property type="term" value="C:periplasmic space"/>
    <property type="evidence" value="ECO:0007669"/>
    <property type="project" value="InterPro"/>
</dbReference>
<feature type="signal peptide" evidence="2">
    <location>
        <begin position="1"/>
        <end position="23"/>
    </location>
</feature>
<dbReference type="EMBL" id="JACHXZ010000002">
    <property type="protein sequence ID" value="MBB3168041.1"/>
    <property type="molecule type" value="Genomic_DNA"/>
</dbReference>
<evidence type="ECO:0000256" key="2">
    <source>
        <dbReference type="SAM" id="SignalP"/>
    </source>
</evidence>
<dbReference type="AlphaFoldDB" id="A0A839UMQ0"/>
<protein>
    <submittedName>
        <fullName evidence="3">Prophage DNA circulation protein</fullName>
    </submittedName>
</protein>
<dbReference type="RefSeq" id="WP_183909423.1">
    <property type="nucleotide sequence ID" value="NZ_JACHXZ010000002.1"/>
</dbReference>
<accession>A0A839UMQ0</accession>
<feature type="chain" id="PRO_5032365643" evidence="2">
    <location>
        <begin position="24"/>
        <end position="163"/>
    </location>
</feature>